<evidence type="ECO:0000256" key="5">
    <source>
        <dbReference type="ARBA" id="ARBA00023270"/>
    </source>
</evidence>
<evidence type="ECO:0000313" key="7">
    <source>
        <dbReference type="EMBL" id="CAH1179128.1"/>
    </source>
</evidence>
<organism evidence="7 8">
    <name type="scientific">Phaedon cochleariae</name>
    <name type="common">Mustard beetle</name>
    <dbReference type="NCBI Taxonomy" id="80249"/>
    <lineage>
        <taxon>Eukaryota</taxon>
        <taxon>Metazoa</taxon>
        <taxon>Ecdysozoa</taxon>
        <taxon>Arthropoda</taxon>
        <taxon>Hexapoda</taxon>
        <taxon>Insecta</taxon>
        <taxon>Pterygota</taxon>
        <taxon>Neoptera</taxon>
        <taxon>Endopterygota</taxon>
        <taxon>Coleoptera</taxon>
        <taxon>Polyphaga</taxon>
        <taxon>Cucujiformia</taxon>
        <taxon>Chrysomeloidea</taxon>
        <taxon>Chrysomelidae</taxon>
        <taxon>Chrysomelinae</taxon>
        <taxon>Chrysomelini</taxon>
        <taxon>Phaedon</taxon>
    </lineage>
</organism>
<gene>
    <name evidence="7" type="ORF">PHAECO_LOCUS11912</name>
</gene>
<dbReference type="GO" id="GO:0004801">
    <property type="term" value="F:transaldolase activity"/>
    <property type="evidence" value="ECO:0007669"/>
    <property type="project" value="UniProtKB-EC"/>
</dbReference>
<dbReference type="GO" id="GO:0005975">
    <property type="term" value="P:carbohydrate metabolic process"/>
    <property type="evidence" value="ECO:0007669"/>
    <property type="project" value="InterPro"/>
</dbReference>
<evidence type="ECO:0000256" key="3">
    <source>
        <dbReference type="ARBA" id="ARBA00013151"/>
    </source>
</evidence>
<name>A0A9P0GSQ6_PHACE</name>
<reference evidence="7" key="2">
    <citation type="submission" date="2022-10" db="EMBL/GenBank/DDBJ databases">
        <authorList>
            <consortium name="ENA_rothamsted_submissions"/>
            <consortium name="culmorum"/>
            <person name="King R."/>
        </authorList>
    </citation>
    <scope>NUCLEOTIDE SEQUENCE</scope>
</reference>
<protein>
    <recommendedName>
        <fullName evidence="3">transaldolase</fullName>
        <ecNumber evidence="3">2.2.1.2</ecNumber>
    </recommendedName>
</protein>
<evidence type="ECO:0000256" key="2">
    <source>
        <dbReference type="ARBA" id="ARBA00008012"/>
    </source>
</evidence>
<reference evidence="7" key="1">
    <citation type="submission" date="2022-01" db="EMBL/GenBank/DDBJ databases">
        <authorList>
            <person name="King R."/>
        </authorList>
    </citation>
    <scope>NUCLEOTIDE SEQUENCE</scope>
</reference>
<keyword evidence="5" id="KW-0704">Schiff base</keyword>
<dbReference type="SUPFAM" id="SSF51569">
    <property type="entry name" value="Aldolase"/>
    <property type="match status" value="1"/>
</dbReference>
<dbReference type="EMBL" id="OU896714">
    <property type="protein sequence ID" value="CAH1179128.1"/>
    <property type="molecule type" value="Genomic_DNA"/>
</dbReference>
<dbReference type="AlphaFoldDB" id="A0A9P0GSQ6"/>
<proteinExistence type="inferred from homology"/>
<keyword evidence="6" id="KW-0472">Membrane</keyword>
<keyword evidence="6" id="KW-1133">Transmembrane helix</keyword>
<dbReference type="Pfam" id="PF00923">
    <property type="entry name" value="TAL_FSA"/>
    <property type="match status" value="1"/>
</dbReference>
<dbReference type="GO" id="GO:0009052">
    <property type="term" value="P:pentose-phosphate shunt, non-oxidative branch"/>
    <property type="evidence" value="ECO:0007669"/>
    <property type="project" value="TreeGrafter"/>
</dbReference>
<dbReference type="PANTHER" id="PTHR10683">
    <property type="entry name" value="TRANSALDOLASE"/>
    <property type="match status" value="1"/>
</dbReference>
<keyword evidence="6" id="KW-0812">Transmembrane</keyword>
<evidence type="ECO:0000256" key="1">
    <source>
        <dbReference type="ARBA" id="ARBA00004857"/>
    </source>
</evidence>
<evidence type="ECO:0000256" key="6">
    <source>
        <dbReference type="SAM" id="Phobius"/>
    </source>
</evidence>
<dbReference type="Proteomes" id="UP001153737">
    <property type="component" value="Chromosome 8"/>
</dbReference>
<dbReference type="InterPro" id="IPR004730">
    <property type="entry name" value="Transaldolase_1"/>
</dbReference>
<dbReference type="PANTHER" id="PTHR10683:SF18">
    <property type="entry name" value="TRANSALDOLASE"/>
    <property type="match status" value="1"/>
</dbReference>
<keyword evidence="8" id="KW-1185">Reference proteome</keyword>
<dbReference type="EC" id="2.2.1.2" evidence="3"/>
<dbReference type="InterPro" id="IPR001585">
    <property type="entry name" value="TAL/FSA"/>
</dbReference>
<feature type="transmembrane region" description="Helical" evidence="6">
    <location>
        <begin position="32"/>
        <end position="51"/>
    </location>
</feature>
<feature type="non-terminal residue" evidence="7">
    <location>
        <position position="1"/>
    </location>
</feature>
<keyword evidence="4" id="KW-0570">Pentose shunt</keyword>
<dbReference type="OrthoDB" id="1711136at2759"/>
<dbReference type="InterPro" id="IPR013785">
    <property type="entry name" value="Aldolase_TIM"/>
</dbReference>
<sequence>HRESTASRRQQQALREKLSPVEGVFACKLRKFLIPELFGSVFFGLRIVILLSGHRHTVKMKNALEQLKTHTTISADTADYQIIKAFNVTYATTNPTIIFQTATLPQYQQLLKKAVQYGSKHGKTLMEKIENATDMVHVLFGKNLLAVIPGKVHIQIDTRLAFDTQASVQRALKLIQLFARENIPKDRVVIKLPSTWESIRAAEILELDHEVHCNMTTMFSLVQAAACAEASVYCVAPFVGRIRQWYTNNQKELSMDDHPGVVVWTEIFNYMRTFLFKTKVMGAYFLNSEEVGSGAGSEFLTIPVALLEELVNNEMPVAKKLSKVAALEIPMEAMQVTEAKFRWLMNEDEMATSLLSETIRKFAADCERLEAVVKDMLLA</sequence>
<evidence type="ECO:0000256" key="4">
    <source>
        <dbReference type="ARBA" id="ARBA00023126"/>
    </source>
</evidence>
<comment type="pathway">
    <text evidence="1">Carbohydrate degradation; pentose phosphate pathway; D-glyceraldehyde 3-phosphate and beta-D-fructose 6-phosphate from D-ribose 5-phosphate and D-xylulose 5-phosphate (non-oxidative stage): step 2/3.</text>
</comment>
<comment type="similarity">
    <text evidence="2">Belongs to the transaldolase family. Type 1 subfamily.</text>
</comment>
<dbReference type="CDD" id="cd00957">
    <property type="entry name" value="Transaldolase_TalAB"/>
    <property type="match status" value="1"/>
</dbReference>
<dbReference type="GO" id="GO:0005737">
    <property type="term" value="C:cytoplasm"/>
    <property type="evidence" value="ECO:0007669"/>
    <property type="project" value="InterPro"/>
</dbReference>
<dbReference type="Gene3D" id="3.20.20.70">
    <property type="entry name" value="Aldolase class I"/>
    <property type="match status" value="1"/>
</dbReference>
<accession>A0A9P0GSQ6</accession>
<evidence type="ECO:0000313" key="8">
    <source>
        <dbReference type="Proteomes" id="UP001153737"/>
    </source>
</evidence>